<accession>A0AAN6SJH6</accession>
<sequence length="198" mass="23051">MEVKKDGIFLCVTSSHEEIREHLRSIAEIKQKRELKQAKKFLKEKGIRIHNGHKKMVEVVYNEIIGGRSNYPVQQQAELLVEADRIGVWERQLANPDLNMKISPKTNKLCKAAKSPYRRFIELCERLDNWREEVKEAAIRPIDHGQHEPLDIDGLSRNLLTQLHVGCQQWVKDYKEDGEGSQSLEKKKLFDRAKDLAK</sequence>
<dbReference type="AlphaFoldDB" id="A0AAN6SJH6"/>
<proteinExistence type="predicted"/>
<comment type="caution">
    <text evidence="1">The sequence shown here is derived from an EMBL/GenBank/DDBJ whole genome shotgun (WGS) entry which is preliminary data.</text>
</comment>
<dbReference type="Proteomes" id="UP001303222">
    <property type="component" value="Unassembled WGS sequence"/>
</dbReference>
<evidence type="ECO:0000313" key="1">
    <source>
        <dbReference type="EMBL" id="KAK3955669.1"/>
    </source>
</evidence>
<gene>
    <name evidence="1" type="ORF">QBC32DRAFT_377004</name>
</gene>
<dbReference type="EMBL" id="MU859073">
    <property type="protein sequence ID" value="KAK3955669.1"/>
    <property type="molecule type" value="Genomic_DNA"/>
</dbReference>
<protein>
    <submittedName>
        <fullName evidence="1">Uncharacterized protein</fullName>
    </submittedName>
</protein>
<reference evidence="1" key="2">
    <citation type="submission" date="2023-06" db="EMBL/GenBank/DDBJ databases">
        <authorList>
            <consortium name="Lawrence Berkeley National Laboratory"/>
            <person name="Mondo S.J."/>
            <person name="Hensen N."/>
            <person name="Bonometti L."/>
            <person name="Westerberg I."/>
            <person name="Brannstrom I.O."/>
            <person name="Guillou S."/>
            <person name="Cros-Aarteil S."/>
            <person name="Calhoun S."/>
            <person name="Haridas S."/>
            <person name="Kuo A."/>
            <person name="Pangilinan J."/>
            <person name="Riley R."/>
            <person name="Labutti K."/>
            <person name="Andreopoulos B."/>
            <person name="Lipzen A."/>
            <person name="Chen C."/>
            <person name="Yanf M."/>
            <person name="Daum C."/>
            <person name="Ng V."/>
            <person name="Clum A."/>
            <person name="Steindorff A."/>
            <person name="Ohm R."/>
            <person name="Martin F."/>
            <person name="Silar P."/>
            <person name="Natvig D."/>
            <person name="Lalanne C."/>
            <person name="Gautier V."/>
            <person name="Ament-Velasquez S.L."/>
            <person name="Kruys A."/>
            <person name="Hutchinson M.I."/>
            <person name="Powell A.J."/>
            <person name="Barry K."/>
            <person name="Miller A.N."/>
            <person name="Grigoriev I.V."/>
            <person name="Debuchy R."/>
            <person name="Gladieux P."/>
            <person name="Thoren M.H."/>
            <person name="Johannesson H."/>
        </authorList>
    </citation>
    <scope>NUCLEOTIDE SEQUENCE</scope>
    <source>
        <strain evidence="1">CBS 626.80</strain>
    </source>
</reference>
<evidence type="ECO:0000313" key="2">
    <source>
        <dbReference type="Proteomes" id="UP001303222"/>
    </source>
</evidence>
<name>A0AAN6SJH6_9PEZI</name>
<keyword evidence="2" id="KW-1185">Reference proteome</keyword>
<organism evidence="1 2">
    <name type="scientific">Pseudoneurospora amorphoporcata</name>
    <dbReference type="NCBI Taxonomy" id="241081"/>
    <lineage>
        <taxon>Eukaryota</taxon>
        <taxon>Fungi</taxon>
        <taxon>Dikarya</taxon>
        <taxon>Ascomycota</taxon>
        <taxon>Pezizomycotina</taxon>
        <taxon>Sordariomycetes</taxon>
        <taxon>Sordariomycetidae</taxon>
        <taxon>Sordariales</taxon>
        <taxon>Sordariaceae</taxon>
        <taxon>Pseudoneurospora</taxon>
    </lineage>
</organism>
<reference evidence="1" key="1">
    <citation type="journal article" date="2023" name="Mol. Phylogenet. Evol.">
        <title>Genome-scale phylogeny and comparative genomics of the fungal order Sordariales.</title>
        <authorList>
            <person name="Hensen N."/>
            <person name="Bonometti L."/>
            <person name="Westerberg I."/>
            <person name="Brannstrom I.O."/>
            <person name="Guillou S."/>
            <person name="Cros-Aarteil S."/>
            <person name="Calhoun S."/>
            <person name="Haridas S."/>
            <person name="Kuo A."/>
            <person name="Mondo S."/>
            <person name="Pangilinan J."/>
            <person name="Riley R."/>
            <person name="LaButti K."/>
            <person name="Andreopoulos B."/>
            <person name="Lipzen A."/>
            <person name="Chen C."/>
            <person name="Yan M."/>
            <person name="Daum C."/>
            <person name="Ng V."/>
            <person name="Clum A."/>
            <person name="Steindorff A."/>
            <person name="Ohm R.A."/>
            <person name="Martin F."/>
            <person name="Silar P."/>
            <person name="Natvig D.O."/>
            <person name="Lalanne C."/>
            <person name="Gautier V."/>
            <person name="Ament-Velasquez S.L."/>
            <person name="Kruys A."/>
            <person name="Hutchinson M.I."/>
            <person name="Powell A.J."/>
            <person name="Barry K."/>
            <person name="Miller A.N."/>
            <person name="Grigoriev I.V."/>
            <person name="Debuchy R."/>
            <person name="Gladieux P."/>
            <person name="Hiltunen Thoren M."/>
            <person name="Johannesson H."/>
        </authorList>
    </citation>
    <scope>NUCLEOTIDE SEQUENCE</scope>
    <source>
        <strain evidence="1">CBS 626.80</strain>
    </source>
</reference>